<dbReference type="EMBL" id="BJYZ01000098">
    <property type="protein sequence ID" value="GEO43531.1"/>
    <property type="molecule type" value="Genomic_DNA"/>
</dbReference>
<name>A0A512E491_9PROT</name>
<evidence type="ECO:0000313" key="3">
    <source>
        <dbReference type="EMBL" id="GEO43531.1"/>
    </source>
</evidence>
<dbReference type="Proteomes" id="UP000321523">
    <property type="component" value="Unassembled WGS sequence"/>
</dbReference>
<protein>
    <recommendedName>
        <fullName evidence="2">Cation-transporting P-type ATPase N-terminal domain-containing protein</fullName>
    </recommendedName>
</protein>
<dbReference type="SUPFAM" id="SSF81665">
    <property type="entry name" value="Calcium ATPase, transmembrane domain M"/>
    <property type="match status" value="1"/>
</dbReference>
<dbReference type="Pfam" id="PF00122">
    <property type="entry name" value="E1-E2_ATPase"/>
    <property type="match status" value="1"/>
</dbReference>
<dbReference type="InterPro" id="IPR023298">
    <property type="entry name" value="ATPase_P-typ_TM_dom_sf"/>
</dbReference>
<proteinExistence type="predicted"/>
<keyword evidence="1" id="KW-1133">Transmembrane helix</keyword>
<evidence type="ECO:0000259" key="2">
    <source>
        <dbReference type="SMART" id="SM00831"/>
    </source>
</evidence>
<feature type="transmembrane region" description="Helical" evidence="1">
    <location>
        <begin position="274"/>
        <end position="302"/>
    </location>
</feature>
<comment type="caution">
    <text evidence="3">The sequence shown here is derived from an EMBL/GenBank/DDBJ whole genome shotgun (WGS) entry which is preliminary data.</text>
</comment>
<dbReference type="SUPFAM" id="SSF81653">
    <property type="entry name" value="Calcium ATPase, transduction domain A"/>
    <property type="match status" value="1"/>
</dbReference>
<keyword evidence="1" id="KW-0472">Membrane</keyword>
<dbReference type="InterPro" id="IPR004014">
    <property type="entry name" value="ATPase_P-typ_cation-transptr_N"/>
</dbReference>
<evidence type="ECO:0000313" key="4">
    <source>
        <dbReference type="Proteomes" id="UP000321523"/>
    </source>
</evidence>
<keyword evidence="4" id="KW-1185">Reference proteome</keyword>
<dbReference type="Gene3D" id="2.70.150.10">
    <property type="entry name" value="Calcium-transporting ATPase, cytoplasmic transduction domain A"/>
    <property type="match status" value="1"/>
</dbReference>
<dbReference type="Pfam" id="PF00690">
    <property type="entry name" value="Cation_ATPase_N"/>
    <property type="match status" value="1"/>
</dbReference>
<organism evidence="3 4">
    <name type="scientific">Skermanella aerolata</name>
    <dbReference type="NCBI Taxonomy" id="393310"/>
    <lineage>
        <taxon>Bacteria</taxon>
        <taxon>Pseudomonadati</taxon>
        <taxon>Pseudomonadota</taxon>
        <taxon>Alphaproteobacteria</taxon>
        <taxon>Rhodospirillales</taxon>
        <taxon>Azospirillaceae</taxon>
        <taxon>Skermanella</taxon>
    </lineage>
</organism>
<feature type="transmembrane region" description="Helical" evidence="1">
    <location>
        <begin position="86"/>
        <end position="107"/>
    </location>
</feature>
<evidence type="ECO:0000256" key="1">
    <source>
        <dbReference type="SAM" id="Phobius"/>
    </source>
</evidence>
<keyword evidence="1" id="KW-0812">Transmembrane</keyword>
<feature type="transmembrane region" description="Helical" evidence="1">
    <location>
        <begin position="250"/>
        <end position="268"/>
    </location>
</feature>
<reference evidence="3 4" key="1">
    <citation type="submission" date="2019-07" db="EMBL/GenBank/DDBJ databases">
        <title>Whole genome shotgun sequence of Skermanella aerolata NBRC 106429.</title>
        <authorList>
            <person name="Hosoyama A."/>
            <person name="Uohara A."/>
            <person name="Ohji S."/>
            <person name="Ichikawa N."/>
        </authorList>
    </citation>
    <scope>NUCLEOTIDE SEQUENCE [LARGE SCALE GENOMIC DNA]</scope>
    <source>
        <strain evidence="3 4">NBRC 106429</strain>
    </source>
</reference>
<sequence length="319" mass="34465">MDRHSDAPWHTLTPEEAIERQATDPEHGLLEVTAHARRARYGPNELVEHGGRSLWRILWDQVASVMILVLLVAAGFAAALGKPVDAGAILAIVALFVVLGAVQEYRARSAITALRRMAAPSVRVIRGGVVRKLPARDLVPGDLLQLETGDVVPADARIVDSIGLRLQEAALTGESEPVEKIADALPEYDLPLGDRVKHGLQRHLGDLRAWPGHRGGHRHGHRVRPHITLIEGVRRAATPLQRRLDTLSRTFAAVTLVIALAVAGSGLWRGEDLTLMLLVGVSLAVAIVPEGLPAVLTATLALGGRRMLRRRTLICTCHG</sequence>
<feature type="domain" description="Cation-transporting P-type ATPase N-terminal" evidence="2">
    <location>
        <begin position="8"/>
        <end position="82"/>
    </location>
</feature>
<dbReference type="RefSeq" id="WP_052832396.1">
    <property type="nucleotide sequence ID" value="NZ_BJYZ01000098.1"/>
</dbReference>
<feature type="transmembrane region" description="Helical" evidence="1">
    <location>
        <begin position="62"/>
        <end position="80"/>
    </location>
</feature>
<dbReference type="SMART" id="SM00831">
    <property type="entry name" value="Cation_ATPase_N"/>
    <property type="match status" value="1"/>
</dbReference>
<dbReference type="OrthoDB" id="391538at2"/>
<dbReference type="InterPro" id="IPR059000">
    <property type="entry name" value="ATPase_P-type_domA"/>
</dbReference>
<accession>A0A512E491</accession>
<dbReference type="PANTHER" id="PTHR42861">
    <property type="entry name" value="CALCIUM-TRANSPORTING ATPASE"/>
    <property type="match status" value="1"/>
</dbReference>
<dbReference type="Gene3D" id="1.20.1110.10">
    <property type="entry name" value="Calcium-transporting ATPase, transmembrane domain"/>
    <property type="match status" value="2"/>
</dbReference>
<dbReference type="InterPro" id="IPR008250">
    <property type="entry name" value="ATPase_P-typ_transduc_dom_A_sf"/>
</dbReference>
<gene>
    <name evidence="3" type="ORF">SAE02_76790</name>
</gene>
<dbReference type="AlphaFoldDB" id="A0A512E491"/>